<dbReference type="EMBL" id="CADEAL010004402">
    <property type="protein sequence ID" value="CAB1458756.1"/>
    <property type="molecule type" value="Genomic_DNA"/>
</dbReference>
<organism evidence="1 2">
    <name type="scientific">Pleuronectes platessa</name>
    <name type="common">European plaice</name>
    <dbReference type="NCBI Taxonomy" id="8262"/>
    <lineage>
        <taxon>Eukaryota</taxon>
        <taxon>Metazoa</taxon>
        <taxon>Chordata</taxon>
        <taxon>Craniata</taxon>
        <taxon>Vertebrata</taxon>
        <taxon>Euteleostomi</taxon>
        <taxon>Actinopterygii</taxon>
        <taxon>Neopterygii</taxon>
        <taxon>Teleostei</taxon>
        <taxon>Neoteleostei</taxon>
        <taxon>Acanthomorphata</taxon>
        <taxon>Carangaria</taxon>
        <taxon>Pleuronectiformes</taxon>
        <taxon>Pleuronectoidei</taxon>
        <taxon>Pleuronectidae</taxon>
        <taxon>Pleuronectes</taxon>
    </lineage>
</organism>
<dbReference type="Gene3D" id="3.80.10.10">
    <property type="entry name" value="Ribonuclease Inhibitor"/>
    <property type="match status" value="1"/>
</dbReference>
<accession>A0A9N7W1W1</accession>
<protein>
    <submittedName>
        <fullName evidence="1">Uncharacterized protein</fullName>
    </submittedName>
</protein>
<evidence type="ECO:0000313" key="1">
    <source>
        <dbReference type="EMBL" id="CAB1458756.1"/>
    </source>
</evidence>
<evidence type="ECO:0000313" key="2">
    <source>
        <dbReference type="Proteomes" id="UP001153269"/>
    </source>
</evidence>
<dbReference type="Proteomes" id="UP001153269">
    <property type="component" value="Unassembled WGS sequence"/>
</dbReference>
<dbReference type="InterPro" id="IPR032675">
    <property type="entry name" value="LRR_dom_sf"/>
</dbReference>
<reference evidence="1" key="1">
    <citation type="submission" date="2020-03" db="EMBL/GenBank/DDBJ databases">
        <authorList>
            <person name="Weist P."/>
        </authorList>
    </citation>
    <scope>NUCLEOTIDE SEQUENCE</scope>
</reference>
<sequence length="109" mass="11449">MGRKGGGALFTALLPPVRPGEPPLPLVILARCLAGNQPSGPLQDTPVTHLYFGRPVSKEMLGRIGLNCPRLVELVVCATGLGPLDEELIHIAERCRSLTAVGLAECAVT</sequence>
<keyword evidence="2" id="KW-1185">Reference proteome</keyword>
<name>A0A9N7W1W1_PLEPL</name>
<gene>
    <name evidence="1" type="ORF">PLEPLA_LOCUS46588</name>
</gene>
<comment type="caution">
    <text evidence="1">The sequence shown here is derived from an EMBL/GenBank/DDBJ whole genome shotgun (WGS) entry which is preliminary data.</text>
</comment>
<proteinExistence type="predicted"/>
<dbReference type="AlphaFoldDB" id="A0A9N7W1W1"/>